<keyword evidence="3" id="KW-1185">Reference proteome</keyword>
<keyword evidence="1" id="KW-0812">Transmembrane</keyword>
<organism evidence="2 3">
    <name type="scientific">Metabacillus sediminis</name>
    <dbReference type="NCBI Taxonomy" id="3117746"/>
    <lineage>
        <taxon>Bacteria</taxon>
        <taxon>Bacillati</taxon>
        <taxon>Bacillota</taxon>
        <taxon>Bacilli</taxon>
        <taxon>Bacillales</taxon>
        <taxon>Bacillaceae</taxon>
        <taxon>Metabacillus</taxon>
    </lineage>
</organism>
<gene>
    <name evidence="2" type="ORF">WCV65_03635</name>
</gene>
<name>A0ABZ2NKB7_9BACI</name>
<dbReference type="Pfam" id="PF20225">
    <property type="entry name" value="DUF6584"/>
    <property type="match status" value="1"/>
</dbReference>
<reference evidence="2 3" key="1">
    <citation type="submission" date="2024-02" db="EMBL/GenBank/DDBJ databases">
        <title>Seven novel Bacillus-like species.</title>
        <authorList>
            <person name="Liu G."/>
        </authorList>
    </citation>
    <scope>NUCLEOTIDE SEQUENCE [LARGE SCALE GENOMIC DNA]</scope>
    <source>
        <strain evidence="2 3">FJAT-52054</strain>
    </source>
</reference>
<accession>A0ABZ2NKB7</accession>
<dbReference type="EMBL" id="CP147407">
    <property type="protein sequence ID" value="WXB97606.1"/>
    <property type="molecule type" value="Genomic_DNA"/>
</dbReference>
<dbReference type="RefSeq" id="WP_338780148.1">
    <property type="nucleotide sequence ID" value="NZ_CP147407.1"/>
</dbReference>
<evidence type="ECO:0000256" key="1">
    <source>
        <dbReference type="SAM" id="Phobius"/>
    </source>
</evidence>
<evidence type="ECO:0000313" key="3">
    <source>
        <dbReference type="Proteomes" id="UP001377337"/>
    </source>
</evidence>
<keyword evidence="1" id="KW-1133">Transmembrane helix</keyword>
<protein>
    <submittedName>
        <fullName evidence="2">DUF6584 family protein</fullName>
    </submittedName>
</protein>
<evidence type="ECO:0000313" key="2">
    <source>
        <dbReference type="EMBL" id="WXB97606.1"/>
    </source>
</evidence>
<feature type="transmembrane region" description="Helical" evidence="1">
    <location>
        <begin position="150"/>
        <end position="177"/>
    </location>
</feature>
<proteinExistence type="predicted"/>
<sequence>MESDNFNMKGRAVIKKAPAKALKKVEQDIEKSDLGKARDRLHGLLHSYPDELELRTRLGDIYYALRHPSMAGRYWYLEKNKTPEMVRACLLFEKQMGHDPLNISRALKFKGDHETLKNLQLEPVISVAQKKVKEKLEEEQHPEDEWKEKFFTIGCITIFIFIISLVAIGIYTVFTWIF</sequence>
<dbReference type="Proteomes" id="UP001377337">
    <property type="component" value="Chromosome"/>
</dbReference>
<keyword evidence="1" id="KW-0472">Membrane</keyword>
<dbReference type="InterPro" id="IPR046491">
    <property type="entry name" value="DUF6584"/>
</dbReference>